<keyword evidence="2" id="KW-1185">Reference proteome</keyword>
<gene>
    <name evidence="1" type="ORF">ES332_A08G135500v1</name>
</gene>
<accession>A0A5D2PF59</accession>
<name>A0A5D2PF59_GOSTO</name>
<reference evidence="1 2" key="1">
    <citation type="submission" date="2019-07" db="EMBL/GenBank/DDBJ databases">
        <title>WGS assembly of Gossypium tomentosum.</title>
        <authorList>
            <person name="Chen Z.J."/>
            <person name="Sreedasyam A."/>
            <person name="Ando A."/>
            <person name="Song Q."/>
            <person name="De L."/>
            <person name="Hulse-Kemp A."/>
            <person name="Ding M."/>
            <person name="Ye W."/>
            <person name="Kirkbride R."/>
            <person name="Jenkins J."/>
            <person name="Plott C."/>
            <person name="Lovell J."/>
            <person name="Lin Y.-M."/>
            <person name="Vaughn R."/>
            <person name="Liu B."/>
            <person name="Li W."/>
            <person name="Simpson S."/>
            <person name="Scheffler B."/>
            <person name="Saski C."/>
            <person name="Grover C."/>
            <person name="Hu G."/>
            <person name="Conover J."/>
            <person name="Carlson J."/>
            <person name="Shu S."/>
            <person name="Boston L."/>
            <person name="Williams M."/>
            <person name="Peterson D."/>
            <person name="Mcgee K."/>
            <person name="Jones D."/>
            <person name="Wendel J."/>
            <person name="Stelly D."/>
            <person name="Grimwood J."/>
            <person name="Schmutz J."/>
        </authorList>
    </citation>
    <scope>NUCLEOTIDE SEQUENCE [LARGE SCALE GENOMIC DNA]</scope>
    <source>
        <strain evidence="1">7179.01</strain>
    </source>
</reference>
<dbReference type="AlphaFoldDB" id="A0A5D2PF59"/>
<dbReference type="EMBL" id="CM017617">
    <property type="protein sequence ID" value="TYI14669.1"/>
    <property type="molecule type" value="Genomic_DNA"/>
</dbReference>
<evidence type="ECO:0000313" key="2">
    <source>
        <dbReference type="Proteomes" id="UP000322667"/>
    </source>
</evidence>
<organism evidence="1 2">
    <name type="scientific">Gossypium tomentosum</name>
    <name type="common">Hawaiian cotton</name>
    <name type="synonym">Gossypium sandvicense</name>
    <dbReference type="NCBI Taxonomy" id="34277"/>
    <lineage>
        <taxon>Eukaryota</taxon>
        <taxon>Viridiplantae</taxon>
        <taxon>Streptophyta</taxon>
        <taxon>Embryophyta</taxon>
        <taxon>Tracheophyta</taxon>
        <taxon>Spermatophyta</taxon>
        <taxon>Magnoliopsida</taxon>
        <taxon>eudicotyledons</taxon>
        <taxon>Gunneridae</taxon>
        <taxon>Pentapetalae</taxon>
        <taxon>rosids</taxon>
        <taxon>malvids</taxon>
        <taxon>Malvales</taxon>
        <taxon>Malvaceae</taxon>
        <taxon>Malvoideae</taxon>
        <taxon>Gossypium</taxon>
    </lineage>
</organism>
<proteinExistence type="predicted"/>
<dbReference type="Proteomes" id="UP000322667">
    <property type="component" value="Chromosome A08"/>
</dbReference>
<sequence>MGIRNEVRRHSRKRADDSTGLSWKFSSQLCGTWKDYILALAQMVKSNRAASGQVRWQPPPTTYFEVKFDAGFNANLQQTRAGLVEALYGCLAIG</sequence>
<evidence type="ECO:0000313" key="1">
    <source>
        <dbReference type="EMBL" id="TYI14669.1"/>
    </source>
</evidence>
<protein>
    <submittedName>
        <fullName evidence="1">Uncharacterized protein</fullName>
    </submittedName>
</protein>